<sequence length="69" mass="7799">MGLTVSRYEGEDIRLLFDENMTAAELDELIREGITISLSRVKPTQQHARIMVQAPQSVMIVRGELLRAT</sequence>
<dbReference type="EMBL" id="JAFKCS010000061">
    <property type="protein sequence ID" value="MBN7822404.1"/>
    <property type="molecule type" value="Genomic_DNA"/>
</dbReference>
<name>A0ABS3D0T8_9ALTE</name>
<keyword evidence="2" id="KW-1185">Reference proteome</keyword>
<organism evidence="1 2">
    <name type="scientific">Bowmanella yangjiangensis</name>
    <dbReference type="NCBI Taxonomy" id="2811230"/>
    <lineage>
        <taxon>Bacteria</taxon>
        <taxon>Pseudomonadati</taxon>
        <taxon>Pseudomonadota</taxon>
        <taxon>Gammaproteobacteria</taxon>
        <taxon>Alteromonadales</taxon>
        <taxon>Alteromonadaceae</taxon>
        <taxon>Bowmanella</taxon>
    </lineage>
</organism>
<dbReference type="InterPro" id="IPR036107">
    <property type="entry name" value="CsrA_sf"/>
</dbReference>
<gene>
    <name evidence="1" type="ORF">J0A65_21255</name>
</gene>
<comment type="caution">
    <text evidence="1">The sequence shown here is derived from an EMBL/GenBank/DDBJ whole genome shotgun (WGS) entry which is preliminary data.</text>
</comment>
<reference evidence="1 2" key="1">
    <citation type="submission" date="2021-03" db="EMBL/GenBank/DDBJ databases">
        <title>novel species isolated from a fishpond in China.</title>
        <authorList>
            <person name="Lu H."/>
            <person name="Cai Z."/>
        </authorList>
    </citation>
    <scope>NUCLEOTIDE SEQUENCE [LARGE SCALE GENOMIC DNA]</scope>
    <source>
        <strain evidence="1 2">Y57</strain>
    </source>
</reference>
<dbReference type="RefSeq" id="WP_206596337.1">
    <property type="nucleotide sequence ID" value="NZ_JAFKCS010000061.1"/>
</dbReference>
<evidence type="ECO:0000313" key="1">
    <source>
        <dbReference type="EMBL" id="MBN7822404.1"/>
    </source>
</evidence>
<evidence type="ECO:0000313" key="2">
    <source>
        <dbReference type="Proteomes" id="UP000663992"/>
    </source>
</evidence>
<dbReference type="Proteomes" id="UP000663992">
    <property type="component" value="Unassembled WGS sequence"/>
</dbReference>
<protein>
    <submittedName>
        <fullName evidence="1">Carbon storage regulator</fullName>
    </submittedName>
</protein>
<proteinExistence type="predicted"/>
<dbReference type="Gene3D" id="2.60.40.4380">
    <property type="entry name" value="Translational regulator CsrA"/>
    <property type="match status" value="1"/>
</dbReference>
<accession>A0ABS3D0T8</accession>